<feature type="coiled-coil region" evidence="1">
    <location>
        <begin position="112"/>
        <end position="205"/>
    </location>
</feature>
<evidence type="ECO:0000256" key="1">
    <source>
        <dbReference type="SAM" id="Coils"/>
    </source>
</evidence>
<keyword evidence="1" id="KW-0175">Coiled coil</keyword>
<evidence type="ECO:0000313" key="2">
    <source>
        <dbReference type="EMBL" id="AYP28533.1"/>
    </source>
</evidence>
<dbReference type="Proteomes" id="UP000276253">
    <property type="component" value="Segment"/>
</dbReference>
<evidence type="ECO:0000313" key="3">
    <source>
        <dbReference type="Proteomes" id="UP000276253"/>
    </source>
</evidence>
<protein>
    <submittedName>
        <fullName evidence="2">Minor tail protein</fullName>
    </submittedName>
</protein>
<dbReference type="EMBL" id="MH972263">
    <property type="protein sequence ID" value="AYP28533.1"/>
    <property type="molecule type" value="Genomic_DNA"/>
</dbReference>
<gene>
    <name evidence="2" type="ORF">JBug18_13</name>
</gene>
<reference evidence="3" key="1">
    <citation type="submission" date="2018-09" db="EMBL/GenBank/DDBJ databases">
        <title>Genome sequences of Staphylococcus podophages JBug18, Pike, Pontiff, and Pabna.</title>
        <authorList>
            <person name="Kriznik J."/>
            <person name="Hernandez A."/>
            <person name="Hatoum-Aslan A."/>
        </authorList>
    </citation>
    <scope>NUCLEOTIDE SEQUENCE [LARGE SCALE GENOMIC DNA]</scope>
</reference>
<name>A0A3G2YSP0_9CAUD</name>
<sequence>MNMYRFIKSSKINKQNYGGLSLNTLKKVQVTNISICQSVILKIKKKKYSMKNIFGENWRLKSMASKFVRSVKDIYHLEKFNTNLLDENDICSTVDGDVYIYTKNGFLYLESIEPLQDEMQEVQEKLSDNEKRIYDNEEKIKVIETSVEDNKLKVNEITEKVNRYNLEEMKQKLDSINIDELKQEQKTLNEKIEETNKKIQSNTEKINGITIEDTGWQNITITGSGLIPHTDPPQYRITNVKGIKTVALRGAVKGYKGDSITIGKIPINGEFTNPHYYVQNTSKKSGSIYYTRITIMRAGDVVIEGTTYPSPTGDEWCPINTVFMD</sequence>
<accession>A0A3G2YSP0</accession>
<proteinExistence type="predicted"/>
<organism evidence="2 3">
    <name type="scientific">Staphylococcus phage JBug18</name>
    <dbReference type="NCBI Taxonomy" id="2483712"/>
    <lineage>
        <taxon>Viruses</taxon>
        <taxon>Duplodnaviria</taxon>
        <taxon>Heunggongvirae</taxon>
        <taxon>Uroviricota</taxon>
        <taxon>Caudoviricetes</taxon>
        <taxon>Rountreeviridae</taxon>
        <taxon>Rakietenvirinae</taxon>
        <taxon>Andhravirus</taxon>
        <taxon>Andhravirus andhra</taxon>
    </lineage>
</organism>